<dbReference type="InterPro" id="IPR028349">
    <property type="entry name" value="PafC-like"/>
</dbReference>
<evidence type="ECO:0000313" key="4">
    <source>
        <dbReference type="EMBL" id="MDX8030350.1"/>
    </source>
</evidence>
<dbReference type="InterPro" id="IPR051534">
    <property type="entry name" value="CBASS_pafABC_assoc_protein"/>
</dbReference>
<keyword evidence="1" id="KW-0805">Transcription regulation</keyword>
<proteinExistence type="predicted"/>
<evidence type="ECO:0000313" key="5">
    <source>
        <dbReference type="Proteomes" id="UP001285521"/>
    </source>
</evidence>
<dbReference type="Pfam" id="PF13280">
    <property type="entry name" value="WYL"/>
    <property type="match status" value="1"/>
</dbReference>
<evidence type="ECO:0000259" key="3">
    <source>
        <dbReference type="PROSITE" id="PS51000"/>
    </source>
</evidence>
<keyword evidence="2" id="KW-0804">Transcription</keyword>
<reference evidence="4 5" key="1">
    <citation type="submission" date="2023-11" db="EMBL/GenBank/DDBJ databases">
        <title>Lentzea sokolovensis, sp. nov., Lentzea kristufkii, sp. nov., and Lentzea miocenensis, sp. nov., rare actinobacteria from Sokolov Coal Basin, Miocene lacustrine sediment, Czech Republic.</title>
        <authorList>
            <person name="Lara A."/>
            <person name="Kotroba L."/>
            <person name="Nouioui I."/>
            <person name="Neumann-Schaal M."/>
            <person name="Mast Y."/>
            <person name="Chronakova A."/>
        </authorList>
    </citation>
    <scope>NUCLEOTIDE SEQUENCE [LARGE SCALE GENOMIC DNA]</scope>
    <source>
        <strain evidence="4 5">BCCO 10_0856</strain>
    </source>
</reference>
<dbReference type="Proteomes" id="UP001285521">
    <property type="component" value="Unassembled WGS sequence"/>
</dbReference>
<dbReference type="Gene3D" id="1.10.10.10">
    <property type="entry name" value="Winged helix-like DNA-binding domain superfamily/Winged helix DNA-binding domain"/>
    <property type="match status" value="1"/>
</dbReference>
<gene>
    <name evidence="4" type="ORF">SK803_09015</name>
</gene>
<dbReference type="InterPro" id="IPR001034">
    <property type="entry name" value="DeoR_HTH"/>
</dbReference>
<dbReference type="PIRSF" id="PIRSF016838">
    <property type="entry name" value="PafC"/>
    <property type="match status" value="1"/>
</dbReference>
<dbReference type="InterPro" id="IPR057727">
    <property type="entry name" value="WCX_dom"/>
</dbReference>
<dbReference type="PROSITE" id="PS52050">
    <property type="entry name" value="WYL"/>
    <property type="match status" value="1"/>
</dbReference>
<evidence type="ECO:0000256" key="1">
    <source>
        <dbReference type="ARBA" id="ARBA00023015"/>
    </source>
</evidence>
<evidence type="ECO:0000256" key="2">
    <source>
        <dbReference type="ARBA" id="ARBA00023163"/>
    </source>
</evidence>
<keyword evidence="5" id="KW-1185">Reference proteome</keyword>
<reference evidence="4 5" key="2">
    <citation type="submission" date="2023-11" db="EMBL/GenBank/DDBJ databases">
        <authorList>
            <person name="Lara A.C."/>
            <person name="Chronakova A."/>
        </authorList>
    </citation>
    <scope>NUCLEOTIDE SEQUENCE [LARGE SCALE GENOMIC DNA]</scope>
    <source>
        <strain evidence="4 5">BCCO 10_0856</strain>
    </source>
</reference>
<sequence length="342" mass="37380">MRASRLVSLLLLLQTKGRMTAQALADELEVSIRTIYRDVESLHAAGVPLYGDAGPAGGYQLLDGYRTKLTGLNEQEAESLFLAGLPGPAADLGLGDAVSAAQLKLMAALPSSMRDRASHMAERFHLDAPAWYYDPERSPFLERVADAVWRSRLLEVSYRRWQSPEDVTRMLRPLGLVLKAGRWYLVAQGSSRISTYRVAQIQAVKVLDESFERPAGFDLATHWAASLEDFQARQYTGEAVIRLSPRGWESFSSHVLPVVARAARESAVDDGGHIRATIPIESIGHAAGMLLRMGGEVEVLAPAELREEVAEAVRRLASIYLPQLAGGWPAPAAPRDPGHVIP</sequence>
<dbReference type="EMBL" id="JAXAVW010000006">
    <property type="protein sequence ID" value="MDX8030350.1"/>
    <property type="molecule type" value="Genomic_DNA"/>
</dbReference>
<dbReference type="PROSITE" id="PS51000">
    <property type="entry name" value="HTH_DEOR_2"/>
    <property type="match status" value="1"/>
</dbReference>
<dbReference type="PANTHER" id="PTHR34580">
    <property type="match status" value="1"/>
</dbReference>
<dbReference type="Pfam" id="PF25583">
    <property type="entry name" value="WCX"/>
    <property type="match status" value="1"/>
</dbReference>
<dbReference type="Pfam" id="PF08279">
    <property type="entry name" value="HTH_11"/>
    <property type="match status" value="1"/>
</dbReference>
<dbReference type="SUPFAM" id="SSF46785">
    <property type="entry name" value="Winged helix' DNA-binding domain"/>
    <property type="match status" value="1"/>
</dbReference>
<dbReference type="InterPro" id="IPR036390">
    <property type="entry name" value="WH_DNA-bd_sf"/>
</dbReference>
<dbReference type="RefSeq" id="WP_319965362.1">
    <property type="nucleotide sequence ID" value="NZ_JAXAVW010000006.1"/>
</dbReference>
<accession>A0ABU4SWQ6</accession>
<feature type="domain" description="HTH deoR-type" evidence="3">
    <location>
        <begin position="2"/>
        <end position="57"/>
    </location>
</feature>
<dbReference type="InterPro" id="IPR026881">
    <property type="entry name" value="WYL_dom"/>
</dbReference>
<organism evidence="4 5">
    <name type="scientific">Lentzea miocenica</name>
    <dbReference type="NCBI Taxonomy" id="3095431"/>
    <lineage>
        <taxon>Bacteria</taxon>
        <taxon>Bacillati</taxon>
        <taxon>Actinomycetota</taxon>
        <taxon>Actinomycetes</taxon>
        <taxon>Pseudonocardiales</taxon>
        <taxon>Pseudonocardiaceae</taxon>
        <taxon>Lentzea</taxon>
    </lineage>
</organism>
<protein>
    <submittedName>
        <fullName evidence="4">YafY family protein</fullName>
    </submittedName>
</protein>
<dbReference type="PANTHER" id="PTHR34580:SF1">
    <property type="entry name" value="PROTEIN PAFC"/>
    <property type="match status" value="1"/>
</dbReference>
<name>A0ABU4SWQ6_9PSEU</name>
<dbReference type="InterPro" id="IPR036388">
    <property type="entry name" value="WH-like_DNA-bd_sf"/>
</dbReference>
<dbReference type="InterPro" id="IPR013196">
    <property type="entry name" value="HTH_11"/>
</dbReference>
<comment type="caution">
    <text evidence="4">The sequence shown here is derived from an EMBL/GenBank/DDBJ whole genome shotgun (WGS) entry which is preliminary data.</text>
</comment>